<dbReference type="Pfam" id="PF01471">
    <property type="entry name" value="PG_binding_1"/>
    <property type="match status" value="1"/>
</dbReference>
<organism evidence="3 4">
    <name type="scientific">Candidatus Accumulibacter cognatus</name>
    <dbReference type="NCBI Taxonomy" id="2954383"/>
    <lineage>
        <taxon>Bacteria</taxon>
        <taxon>Pseudomonadati</taxon>
        <taxon>Pseudomonadota</taxon>
        <taxon>Betaproteobacteria</taxon>
        <taxon>Candidatus Accumulibacter</taxon>
    </lineage>
</organism>
<dbReference type="InterPro" id="IPR025493">
    <property type="entry name" value="DUF4384"/>
</dbReference>
<evidence type="ECO:0000313" key="3">
    <source>
        <dbReference type="EMBL" id="QLH48988.1"/>
    </source>
</evidence>
<dbReference type="KEGG" id="acog:HWD57_03755"/>
<feature type="domain" description="Peptidoglycan binding-like" evidence="1">
    <location>
        <begin position="324"/>
        <end position="374"/>
    </location>
</feature>
<evidence type="ECO:0000259" key="2">
    <source>
        <dbReference type="Pfam" id="PF14326"/>
    </source>
</evidence>
<name>A0A7D5NB93_9PROT</name>
<reference evidence="3 4" key="1">
    <citation type="journal article" date="2019" name="Microbiome">
        <title>Annotated bacterial chromosomes from frame-shift-corrected long-read metagenomic data.</title>
        <authorList>
            <person name="Arumugam K."/>
            <person name="Bagci C."/>
            <person name="Bessarab I."/>
            <person name="Beier S."/>
            <person name="Buchfink B."/>
            <person name="Gorska A."/>
            <person name="Qiu G."/>
            <person name="Huson D.H."/>
            <person name="Williams R.B.H."/>
        </authorList>
    </citation>
    <scope>NUCLEOTIDE SEQUENCE [LARGE SCALE GENOMIC DNA]</scope>
    <source>
        <strain evidence="3">SSA1</strain>
    </source>
</reference>
<dbReference type="Proteomes" id="UP000509684">
    <property type="component" value="Chromosome"/>
</dbReference>
<gene>
    <name evidence="3" type="ORF">HWD57_03755</name>
</gene>
<feature type="domain" description="DUF4384" evidence="2">
    <location>
        <begin position="437"/>
        <end position="510"/>
    </location>
</feature>
<proteinExistence type="predicted"/>
<dbReference type="AlphaFoldDB" id="A0A7D5NB93"/>
<dbReference type="Pfam" id="PF14326">
    <property type="entry name" value="DUF4384"/>
    <property type="match status" value="1"/>
</dbReference>
<sequence>MKYFLVRRLSLGGRVCYWTQFFSIALNDRFHQEGLTMSKLIPGLTMIPLALFCNLASAQDVLGKSQDPAATVSNAAAPKTPAIKTVTNFSQALRCMDELFLAYGKNGIVVTSTGIPDETGKVRTGTKEMLITAIAKMTVKSNAFEFIDFHGGGDDLARLFDTKGQSMMKIPDYYIRGSITQMDDNTIRKNSGFGLAAAFFDFGFSSDASYDLISMDMSIGDAATRKILPQTSTSNTMVIIKTGKSGEAGGKLGKVGLSFNLDFSRSEGLGATTRTLLELGLIETLGQFTQVPYWRCLDADITNPVIREQALETYETLKENERITFVQRKLGGSMNRYNGPIDGKMNDTLKDAILEYQAQNNLVADGRISFDLYASLLDDIQNNLAYVPSTPPAKTAAARPIPAPAPAPAPVALPPPQAVPAAAFRVNLDSDKGSKPSYKVGEFLNMSLSLTGDGTVYCYYEDINRSVARIFPNQFFGNPTLRSGSTVRLPSGGFRIRFDQPGKERVACIGADRELVVPGNLKGARDLAPLPVRSLDEVVSQYRQGNPTAMSSYVDITVTR</sequence>
<dbReference type="InterPro" id="IPR036365">
    <property type="entry name" value="PGBD-like_sf"/>
</dbReference>
<accession>A0A7D5NB93</accession>
<dbReference type="InterPro" id="IPR002477">
    <property type="entry name" value="Peptidoglycan-bd-like"/>
</dbReference>
<dbReference type="Gene3D" id="3.40.50.10610">
    <property type="entry name" value="ABC-type transport auxiliary lipoprotein component"/>
    <property type="match status" value="1"/>
</dbReference>
<dbReference type="SUPFAM" id="SSF47090">
    <property type="entry name" value="PGBD-like"/>
    <property type="match status" value="1"/>
</dbReference>
<evidence type="ECO:0000313" key="4">
    <source>
        <dbReference type="Proteomes" id="UP000509684"/>
    </source>
</evidence>
<protein>
    <submittedName>
        <fullName evidence="3">DUF4384 domain-containing protein</fullName>
    </submittedName>
</protein>
<dbReference type="EMBL" id="CP058708">
    <property type="protein sequence ID" value="QLH48988.1"/>
    <property type="molecule type" value="Genomic_DNA"/>
</dbReference>
<evidence type="ECO:0000259" key="1">
    <source>
        <dbReference type="Pfam" id="PF01471"/>
    </source>
</evidence>